<organism evidence="5 6">
    <name type="scientific">Citrus x changshan-huyou</name>
    <dbReference type="NCBI Taxonomy" id="2935761"/>
    <lineage>
        <taxon>Eukaryota</taxon>
        <taxon>Viridiplantae</taxon>
        <taxon>Streptophyta</taxon>
        <taxon>Embryophyta</taxon>
        <taxon>Tracheophyta</taxon>
        <taxon>Spermatophyta</taxon>
        <taxon>Magnoliopsida</taxon>
        <taxon>eudicotyledons</taxon>
        <taxon>Gunneridae</taxon>
        <taxon>Pentapetalae</taxon>
        <taxon>rosids</taxon>
        <taxon>malvids</taxon>
        <taxon>Sapindales</taxon>
        <taxon>Rutaceae</taxon>
        <taxon>Aurantioideae</taxon>
        <taxon>Citrus</taxon>
    </lineage>
</organism>
<evidence type="ECO:0000256" key="3">
    <source>
        <dbReference type="ARBA" id="ARBA00022833"/>
    </source>
</evidence>
<evidence type="ECO:0000259" key="4">
    <source>
        <dbReference type="Pfam" id="PF21362"/>
    </source>
</evidence>
<dbReference type="EMBL" id="JBCGBO010000006">
    <property type="protein sequence ID" value="KAK9194483.1"/>
    <property type="molecule type" value="Genomic_DNA"/>
</dbReference>
<proteinExistence type="predicted"/>
<dbReference type="GO" id="GO:0008270">
    <property type="term" value="F:zinc ion binding"/>
    <property type="evidence" value="ECO:0007669"/>
    <property type="project" value="UniProtKB-KW"/>
</dbReference>
<dbReference type="SUPFAM" id="SSF57850">
    <property type="entry name" value="RING/U-box"/>
    <property type="match status" value="1"/>
</dbReference>
<dbReference type="InterPro" id="IPR013083">
    <property type="entry name" value="Znf_RING/FYVE/PHD"/>
</dbReference>
<evidence type="ECO:0000313" key="5">
    <source>
        <dbReference type="EMBL" id="KAK9194483.1"/>
    </source>
</evidence>
<dbReference type="Pfam" id="PF21362">
    <property type="entry name" value="Sina_RING"/>
    <property type="match status" value="1"/>
</dbReference>
<protein>
    <recommendedName>
        <fullName evidence="4">E3 ubiquitin-protein ligase Sina-like RING finger domain-containing protein</fullName>
    </recommendedName>
</protein>
<dbReference type="PANTHER" id="PTHR46632:SF16">
    <property type="entry name" value="E3 UBIQUITIN-PROTEIN LIGASE SINA-LIKE 10"/>
    <property type="match status" value="1"/>
</dbReference>
<evidence type="ECO:0000256" key="2">
    <source>
        <dbReference type="ARBA" id="ARBA00022771"/>
    </source>
</evidence>
<comment type="caution">
    <text evidence="5">The sequence shown here is derived from an EMBL/GenBank/DDBJ whole genome shotgun (WGS) entry which is preliminary data.</text>
</comment>
<feature type="domain" description="E3 ubiquitin-protein ligase Sina-like RING finger" evidence="4">
    <location>
        <begin position="29"/>
        <end position="62"/>
    </location>
</feature>
<keyword evidence="3" id="KW-0862">Zinc</keyword>
<dbReference type="AlphaFoldDB" id="A0AAP0M2P7"/>
<gene>
    <name evidence="5" type="ORF">WN944_005190</name>
</gene>
<dbReference type="Proteomes" id="UP001428341">
    <property type="component" value="Unassembled WGS sequence"/>
</dbReference>
<name>A0AAP0M2P7_9ROSI</name>
<evidence type="ECO:0000256" key="1">
    <source>
        <dbReference type="ARBA" id="ARBA00022723"/>
    </source>
</evidence>
<dbReference type="PANTHER" id="PTHR46632">
    <property type="entry name" value="E3 UBIQUITIN-PROTEIN LIGASE SINA-LIKE 4"/>
    <property type="match status" value="1"/>
</dbReference>
<evidence type="ECO:0000313" key="6">
    <source>
        <dbReference type="Proteomes" id="UP001428341"/>
    </source>
</evidence>
<keyword evidence="6" id="KW-1185">Reference proteome</keyword>
<dbReference type="InterPro" id="IPR049548">
    <property type="entry name" value="Sina-like_RING"/>
</dbReference>
<sequence length="147" mass="16771">MARVIELRSCKNGSIASTISDQEVFDYPIWYQALKVPVSQCINGHIICSSCLAKVNNKCPACRSCVMLRSRVMDIVLEVIQLKCKNSDPTGASQKKEFSYKLIVRNEKTYDTYKYKRSLGDGLDDNHLKEEWFFLESELFGSNGHCM</sequence>
<accession>A0AAP0M2P7</accession>
<dbReference type="InterPro" id="IPR044286">
    <property type="entry name" value="SINL_plant"/>
</dbReference>
<keyword evidence="2" id="KW-0863">Zinc-finger</keyword>
<keyword evidence="1" id="KW-0479">Metal-binding</keyword>
<dbReference type="Gene3D" id="3.30.40.10">
    <property type="entry name" value="Zinc/RING finger domain, C3HC4 (zinc finger)"/>
    <property type="match status" value="1"/>
</dbReference>
<reference evidence="5 6" key="1">
    <citation type="submission" date="2024-05" db="EMBL/GenBank/DDBJ databases">
        <title>Haplotype-resolved chromosome-level genome assembly of Huyou (Citrus changshanensis).</title>
        <authorList>
            <person name="Miao C."/>
            <person name="Chen W."/>
            <person name="Wu Y."/>
            <person name="Wang L."/>
            <person name="Zhao S."/>
            <person name="Grierson D."/>
            <person name="Xu C."/>
            <person name="Chen K."/>
        </authorList>
    </citation>
    <scope>NUCLEOTIDE SEQUENCE [LARGE SCALE GENOMIC DNA]</scope>
    <source>
        <strain evidence="5">01-14</strain>
        <tissue evidence="5">Leaf</tissue>
    </source>
</reference>